<gene>
    <name evidence="1" type="ORF">NDU88_001917</name>
</gene>
<sequence>MPRPERIVLSSSAPSGTELLISCCRLPILKDSENETKTAKIVSNDSMLLQGAACLLLQVQQEEAHSYDAQARADSAVIQHSLVEITNKKAMLATEMTELQQCVSDLVGTGVAAGKALDGHQHILSSLQLKVGDLENPQRRNNLEIFSIPEGKEDNDPRQYMVNNDRRCRVLRHLRSRSTILLHSRAPENTTVGRTRYRFSMRCCAVNNDRRCGALRHLRSRSTVLLHSRAPENTTAGHTRYRFGTRCCAVACHQRKEHNTVFILKKLETGICGDAMQLHQCQ</sequence>
<dbReference type="EMBL" id="JANPWB010000003">
    <property type="protein sequence ID" value="KAJ1198073.1"/>
    <property type="molecule type" value="Genomic_DNA"/>
</dbReference>
<protein>
    <submittedName>
        <fullName evidence="1">Uncharacterized protein</fullName>
    </submittedName>
</protein>
<evidence type="ECO:0000313" key="2">
    <source>
        <dbReference type="Proteomes" id="UP001066276"/>
    </source>
</evidence>
<keyword evidence="2" id="KW-1185">Reference proteome</keyword>
<dbReference type="Proteomes" id="UP001066276">
    <property type="component" value="Chromosome 2_1"/>
</dbReference>
<accession>A0AAV7V9S2</accession>
<evidence type="ECO:0000313" key="1">
    <source>
        <dbReference type="EMBL" id="KAJ1198073.1"/>
    </source>
</evidence>
<dbReference type="AlphaFoldDB" id="A0AAV7V9S2"/>
<comment type="caution">
    <text evidence="1">The sequence shown here is derived from an EMBL/GenBank/DDBJ whole genome shotgun (WGS) entry which is preliminary data.</text>
</comment>
<reference evidence="1" key="1">
    <citation type="journal article" date="2022" name="bioRxiv">
        <title>Sequencing and chromosome-scale assembly of the giantPleurodeles waltlgenome.</title>
        <authorList>
            <person name="Brown T."/>
            <person name="Elewa A."/>
            <person name="Iarovenko S."/>
            <person name="Subramanian E."/>
            <person name="Araus A.J."/>
            <person name="Petzold A."/>
            <person name="Susuki M."/>
            <person name="Suzuki K.-i.T."/>
            <person name="Hayashi T."/>
            <person name="Toyoda A."/>
            <person name="Oliveira C."/>
            <person name="Osipova E."/>
            <person name="Leigh N.D."/>
            <person name="Simon A."/>
            <person name="Yun M.H."/>
        </authorList>
    </citation>
    <scope>NUCLEOTIDE SEQUENCE</scope>
    <source>
        <strain evidence="1">20211129_DDA</strain>
        <tissue evidence="1">Liver</tissue>
    </source>
</reference>
<name>A0AAV7V9S2_PLEWA</name>
<proteinExistence type="predicted"/>
<organism evidence="1 2">
    <name type="scientific">Pleurodeles waltl</name>
    <name type="common">Iberian ribbed newt</name>
    <dbReference type="NCBI Taxonomy" id="8319"/>
    <lineage>
        <taxon>Eukaryota</taxon>
        <taxon>Metazoa</taxon>
        <taxon>Chordata</taxon>
        <taxon>Craniata</taxon>
        <taxon>Vertebrata</taxon>
        <taxon>Euteleostomi</taxon>
        <taxon>Amphibia</taxon>
        <taxon>Batrachia</taxon>
        <taxon>Caudata</taxon>
        <taxon>Salamandroidea</taxon>
        <taxon>Salamandridae</taxon>
        <taxon>Pleurodelinae</taxon>
        <taxon>Pleurodeles</taxon>
    </lineage>
</organism>